<evidence type="ECO:0000256" key="5">
    <source>
        <dbReference type="ARBA" id="ARBA00022525"/>
    </source>
</evidence>
<gene>
    <name evidence="13" type="primary">LOC116954452</name>
</gene>
<organism evidence="12 13">
    <name type="scientific">Petromyzon marinus</name>
    <name type="common">Sea lamprey</name>
    <dbReference type="NCBI Taxonomy" id="7757"/>
    <lineage>
        <taxon>Eukaryota</taxon>
        <taxon>Metazoa</taxon>
        <taxon>Chordata</taxon>
        <taxon>Craniata</taxon>
        <taxon>Vertebrata</taxon>
        <taxon>Cyclostomata</taxon>
        <taxon>Hyperoartia</taxon>
        <taxon>Petromyzontiformes</taxon>
        <taxon>Petromyzontidae</taxon>
        <taxon>Petromyzon</taxon>
    </lineage>
</organism>
<dbReference type="PANTHER" id="PTHR15444:SF4">
    <property type="entry name" value="SECRETED PHOSPHOPROTEIN 24"/>
    <property type="match status" value="1"/>
</dbReference>
<evidence type="ECO:0000256" key="9">
    <source>
        <dbReference type="ARBA" id="ARBA00029627"/>
    </source>
</evidence>
<comment type="function">
    <text evidence="1">Could coordinate an aspect of bone turnover.</text>
</comment>
<dbReference type="SUPFAM" id="SSF54403">
    <property type="entry name" value="Cystatin/monellin"/>
    <property type="match status" value="1"/>
</dbReference>
<evidence type="ECO:0000313" key="13">
    <source>
        <dbReference type="RefSeq" id="XP_032830868.1"/>
    </source>
</evidence>
<dbReference type="Pfam" id="PF00666">
    <property type="entry name" value="Cathelicidins"/>
    <property type="match status" value="1"/>
</dbReference>
<name>A0AAJ7U9S4_PETMA</name>
<keyword evidence="5" id="KW-0964">Secreted</keyword>
<feature type="region of interest" description="Disordered" evidence="10">
    <location>
        <begin position="115"/>
        <end position="184"/>
    </location>
</feature>
<dbReference type="RefSeq" id="XP_032830868.1">
    <property type="nucleotide sequence ID" value="XM_032974977.1"/>
</dbReference>
<evidence type="ECO:0000313" key="12">
    <source>
        <dbReference type="Proteomes" id="UP001318040"/>
    </source>
</evidence>
<comment type="subcellular location">
    <subcellularLocation>
        <location evidence="2">Secreted</location>
    </subcellularLocation>
</comment>
<proteinExistence type="inferred from homology"/>
<dbReference type="KEGG" id="pmrn:116954452"/>
<dbReference type="InterPro" id="IPR046350">
    <property type="entry name" value="Cystatin_sf"/>
</dbReference>
<evidence type="ECO:0000256" key="8">
    <source>
        <dbReference type="ARBA" id="ARBA00023157"/>
    </source>
</evidence>
<keyword evidence="8" id="KW-1015">Disulfide bond</keyword>
<sequence length="184" mass="20380">MGPAVFLGLLAVLLCHFSTAHSARLNDNLRAVIIEKANSELQQPNLFGIYKVKKVKVGSGKMGSTSFVDFELKETLCPRSSGKNPSICEFNPAASPALWECKAILTKSNTNAPVVSDLSCDQESSEESNSDSHHDFYGRQFVNRRPRRGEPQDDNKKPRRRPGFMHVAGRPAKSDTMEDNPHSH</sequence>
<dbReference type="PANTHER" id="PTHR15444">
    <property type="entry name" value="SECRETED PHOSPHOPROTEIN 24"/>
    <property type="match status" value="1"/>
</dbReference>
<evidence type="ECO:0000256" key="3">
    <source>
        <dbReference type="ARBA" id="ARBA00008576"/>
    </source>
</evidence>
<comment type="similarity">
    <text evidence="3">Belongs to the SPP2 family.</text>
</comment>
<feature type="signal peptide" evidence="11">
    <location>
        <begin position="1"/>
        <end position="22"/>
    </location>
</feature>
<evidence type="ECO:0000256" key="2">
    <source>
        <dbReference type="ARBA" id="ARBA00004613"/>
    </source>
</evidence>
<evidence type="ECO:0000256" key="6">
    <source>
        <dbReference type="ARBA" id="ARBA00022553"/>
    </source>
</evidence>
<dbReference type="Gene3D" id="3.10.450.10">
    <property type="match status" value="1"/>
</dbReference>
<accession>A0AAJ7U9S4</accession>
<feature type="compositionally biased region" description="Basic and acidic residues" evidence="10">
    <location>
        <begin position="172"/>
        <end position="184"/>
    </location>
</feature>
<dbReference type="Proteomes" id="UP001318040">
    <property type="component" value="Chromosome 55"/>
</dbReference>
<dbReference type="GO" id="GO:0005576">
    <property type="term" value="C:extracellular region"/>
    <property type="evidence" value="ECO:0007669"/>
    <property type="project" value="UniProtKB-SubCell"/>
</dbReference>
<protein>
    <recommendedName>
        <fullName evidence="4">Secreted phosphoprotein 24</fullName>
    </recommendedName>
    <alternativeName>
        <fullName evidence="9">Secreted phosphoprotein 2</fullName>
    </alternativeName>
</protein>
<evidence type="ECO:0000256" key="10">
    <source>
        <dbReference type="SAM" id="MobiDB-lite"/>
    </source>
</evidence>
<dbReference type="GO" id="GO:0046849">
    <property type="term" value="P:bone remodeling"/>
    <property type="evidence" value="ECO:0007669"/>
    <property type="project" value="InterPro"/>
</dbReference>
<evidence type="ECO:0000256" key="4">
    <source>
        <dbReference type="ARBA" id="ARBA00020365"/>
    </source>
</evidence>
<evidence type="ECO:0000256" key="1">
    <source>
        <dbReference type="ARBA" id="ARBA00002371"/>
    </source>
</evidence>
<keyword evidence="12" id="KW-1185">Reference proteome</keyword>
<evidence type="ECO:0000256" key="7">
    <source>
        <dbReference type="ARBA" id="ARBA00022729"/>
    </source>
</evidence>
<feature type="chain" id="PRO_5042556044" description="Secreted phosphoprotein 24" evidence="11">
    <location>
        <begin position="23"/>
        <end position="184"/>
    </location>
</feature>
<dbReference type="AlphaFoldDB" id="A0AAJ7U9S4"/>
<evidence type="ECO:0000256" key="11">
    <source>
        <dbReference type="SAM" id="SignalP"/>
    </source>
</evidence>
<reference evidence="13" key="1">
    <citation type="submission" date="2025-08" db="UniProtKB">
        <authorList>
            <consortium name="RefSeq"/>
        </authorList>
    </citation>
    <scope>IDENTIFICATION</scope>
    <source>
        <tissue evidence="13">Sperm</tissue>
    </source>
</reference>
<keyword evidence="6" id="KW-0597">Phosphoprotein</keyword>
<dbReference type="InterPro" id="IPR010892">
    <property type="entry name" value="Spp-24"/>
</dbReference>
<keyword evidence="7 11" id="KW-0732">Signal</keyword>